<keyword evidence="7" id="KW-0805">Transcription regulation</keyword>
<dbReference type="FunFam" id="3.30.160.60:FF:000100">
    <property type="entry name" value="Zinc finger 45-like"/>
    <property type="match status" value="1"/>
</dbReference>
<dbReference type="Proteomes" id="UP000694551">
    <property type="component" value="Unplaced"/>
</dbReference>
<evidence type="ECO:0000256" key="9">
    <source>
        <dbReference type="ARBA" id="ARBA00023163"/>
    </source>
</evidence>
<feature type="domain" description="C2H2-type" evidence="13">
    <location>
        <begin position="310"/>
        <end position="337"/>
    </location>
</feature>
<dbReference type="FunFam" id="3.30.160.60:FF:000087">
    <property type="entry name" value="Zinc finger protein 354B"/>
    <property type="match status" value="1"/>
</dbReference>
<feature type="region of interest" description="Disordered" evidence="12">
    <location>
        <begin position="82"/>
        <end position="166"/>
    </location>
</feature>
<dbReference type="PROSITE" id="PS50157">
    <property type="entry name" value="ZINC_FINGER_C2H2_2"/>
    <property type="match status" value="9"/>
</dbReference>
<comment type="subcellular location">
    <subcellularLocation>
        <location evidence="1">Nucleus</location>
    </subcellularLocation>
</comment>
<evidence type="ECO:0000256" key="11">
    <source>
        <dbReference type="PROSITE-ProRule" id="PRU00042"/>
    </source>
</evidence>
<evidence type="ECO:0000256" key="6">
    <source>
        <dbReference type="ARBA" id="ARBA00022833"/>
    </source>
</evidence>
<keyword evidence="4" id="KW-0677">Repeat</keyword>
<dbReference type="FunFam" id="3.30.160.60:FF:000862">
    <property type="entry name" value="zinc finger protein 697"/>
    <property type="match status" value="1"/>
</dbReference>
<dbReference type="PROSITE" id="PS00028">
    <property type="entry name" value="ZINC_FINGER_C2H2_1"/>
    <property type="match status" value="8"/>
</dbReference>
<dbReference type="PANTHER" id="PTHR24390">
    <property type="entry name" value="ZINC FINGER PROTEIN"/>
    <property type="match status" value="1"/>
</dbReference>
<evidence type="ECO:0000256" key="5">
    <source>
        <dbReference type="ARBA" id="ARBA00022771"/>
    </source>
</evidence>
<evidence type="ECO:0000256" key="7">
    <source>
        <dbReference type="ARBA" id="ARBA00023015"/>
    </source>
</evidence>
<feature type="compositionally biased region" description="Polar residues" evidence="12">
    <location>
        <begin position="127"/>
        <end position="139"/>
    </location>
</feature>
<evidence type="ECO:0000259" key="13">
    <source>
        <dbReference type="PROSITE" id="PS50157"/>
    </source>
</evidence>
<keyword evidence="10" id="KW-0539">Nucleus</keyword>
<dbReference type="SUPFAM" id="SSF57667">
    <property type="entry name" value="beta-beta-alpha zinc fingers"/>
    <property type="match status" value="5"/>
</dbReference>
<dbReference type="Pfam" id="PF00096">
    <property type="entry name" value="zf-C2H2"/>
    <property type="match status" value="7"/>
</dbReference>
<feature type="domain" description="C2H2-type" evidence="13">
    <location>
        <begin position="429"/>
        <end position="456"/>
    </location>
</feature>
<feature type="region of interest" description="Disordered" evidence="12">
    <location>
        <begin position="380"/>
        <end position="408"/>
    </location>
</feature>
<evidence type="ECO:0000256" key="3">
    <source>
        <dbReference type="ARBA" id="ARBA00022723"/>
    </source>
</evidence>
<evidence type="ECO:0000256" key="8">
    <source>
        <dbReference type="ARBA" id="ARBA00023125"/>
    </source>
</evidence>
<dbReference type="GO" id="GO:0008270">
    <property type="term" value="F:zinc ion binding"/>
    <property type="evidence" value="ECO:0007669"/>
    <property type="project" value="UniProtKB-KW"/>
</dbReference>
<keyword evidence="3" id="KW-0479">Metal-binding</keyword>
<keyword evidence="6" id="KW-0862">Zinc</keyword>
<feature type="domain" description="C2H2-type" evidence="13">
    <location>
        <begin position="457"/>
        <end position="484"/>
    </location>
</feature>
<feature type="domain" description="C2H2-type" evidence="13">
    <location>
        <begin position="338"/>
        <end position="366"/>
    </location>
</feature>
<keyword evidence="9" id="KW-0804">Transcription</keyword>
<keyword evidence="5 11" id="KW-0863">Zinc-finger</keyword>
<feature type="domain" description="C2H2-type" evidence="13">
    <location>
        <begin position="200"/>
        <end position="227"/>
    </location>
</feature>
<keyword evidence="8" id="KW-0238">DNA-binding</keyword>
<feature type="domain" description="C2H2-type" evidence="13">
    <location>
        <begin position="172"/>
        <end position="199"/>
    </location>
</feature>
<proteinExistence type="inferred from homology"/>
<reference evidence="14" key="1">
    <citation type="submission" date="2025-08" db="UniProtKB">
        <authorList>
            <consortium name="Ensembl"/>
        </authorList>
    </citation>
    <scope>IDENTIFICATION</scope>
</reference>
<evidence type="ECO:0000313" key="14">
    <source>
        <dbReference type="Ensembl" id="ENSSOCP00000015259.1"/>
    </source>
</evidence>
<evidence type="ECO:0000256" key="1">
    <source>
        <dbReference type="ARBA" id="ARBA00004123"/>
    </source>
</evidence>
<dbReference type="FunFam" id="3.30.160.60:FF:000710">
    <property type="entry name" value="Zinc finger protein 768"/>
    <property type="match status" value="1"/>
</dbReference>
<accession>A0A8D0FH10</accession>
<dbReference type="GO" id="GO:0000978">
    <property type="term" value="F:RNA polymerase II cis-regulatory region sequence-specific DNA binding"/>
    <property type="evidence" value="ECO:0007669"/>
    <property type="project" value="TreeGrafter"/>
</dbReference>
<feature type="compositionally biased region" description="Basic and acidic residues" evidence="12">
    <location>
        <begin position="380"/>
        <end position="391"/>
    </location>
</feature>
<dbReference type="FunFam" id="3.30.160.60:FF:001530">
    <property type="entry name" value="Zinc finger protein 268"/>
    <property type="match status" value="1"/>
</dbReference>
<evidence type="ECO:0000256" key="10">
    <source>
        <dbReference type="ARBA" id="ARBA00023242"/>
    </source>
</evidence>
<reference evidence="14" key="2">
    <citation type="submission" date="2025-09" db="UniProtKB">
        <authorList>
            <consortium name="Ensembl"/>
        </authorList>
    </citation>
    <scope>IDENTIFICATION</scope>
</reference>
<name>A0A8D0FH10_STROC</name>
<evidence type="ECO:0000256" key="12">
    <source>
        <dbReference type="SAM" id="MobiDB-lite"/>
    </source>
</evidence>
<dbReference type="Ensembl" id="ENSSOCT00000015649.1">
    <property type="protein sequence ID" value="ENSSOCP00000015259.1"/>
    <property type="gene ID" value="ENSSOCG00000011150.1"/>
</dbReference>
<dbReference type="FunFam" id="3.30.160.60:FF:002159">
    <property type="entry name" value="Zinc finger protein 841"/>
    <property type="match status" value="1"/>
</dbReference>
<sequence length="499" mass="57262">PLSLSCVPFSSSPTSTLAPSSTFVGTSSDHCCQQRGCNFIPLCLCLTLSLFPLSSLEGAEQAETWSRWLLFMCLKSPQLSPFGLPTGAGTDKQKEEQCQPREEQRGMLQGPEEEPQSPTVDVEHDGQQQPDDTQGSRGTRTTRKHSFKGTYGEDPQEGATEPRISSRGKEEYKCEHCGKIFTCESRLIRHRRIHTGEKPYKCWDCGRSFTERGNLQCHQRTHTKEKPFLCTTCGRCFAWHSYLVKHQRTHTGERPYTCSQCGNSFRSSLTCHRPIHTGEKPFKCWDCGRSFTERVRLLYHRRTHTKEKPHLCTTCGKRFSWRSNLITHQRIHTGERPYICSHCGLTFRQRDHLRKHQQTLHNGESSVTLNPISLHAHPTVDVEHDGQRQPDDMQGSRGPRTPRKRSFKGTYAEDLQEGTTPRWSSSRVHKCEDCGKVFACRSNLNRHRRIHTGEKPFNCMDCGRSFTQRRNLLCHQKTHTKQKLQILWAGLQLEGQLDT</sequence>
<dbReference type="FunFam" id="3.30.160.60:FF:000744">
    <property type="entry name" value="zinc finger E-box-binding homeobox 1"/>
    <property type="match status" value="1"/>
</dbReference>
<dbReference type="InterPro" id="IPR036236">
    <property type="entry name" value="Znf_C2H2_sf"/>
</dbReference>
<feature type="domain" description="C2H2-type" evidence="13">
    <location>
        <begin position="256"/>
        <end position="281"/>
    </location>
</feature>
<dbReference type="GO" id="GO:0005634">
    <property type="term" value="C:nucleus"/>
    <property type="evidence" value="ECO:0007669"/>
    <property type="project" value="UniProtKB-SubCell"/>
</dbReference>
<protein>
    <recommendedName>
        <fullName evidence="13">C2H2-type domain-containing protein</fullName>
    </recommendedName>
</protein>
<dbReference type="GO" id="GO:0006357">
    <property type="term" value="P:regulation of transcription by RNA polymerase II"/>
    <property type="evidence" value="ECO:0007669"/>
    <property type="project" value="TreeGrafter"/>
</dbReference>
<comment type="similarity">
    <text evidence="2">Belongs to the krueppel C2H2-type zinc-finger protein family.</text>
</comment>
<dbReference type="InterPro" id="IPR013087">
    <property type="entry name" value="Znf_C2H2_type"/>
</dbReference>
<feature type="compositionally biased region" description="Basic and acidic residues" evidence="12">
    <location>
        <begin position="91"/>
        <end position="105"/>
    </location>
</feature>
<evidence type="ECO:0000313" key="15">
    <source>
        <dbReference type="Proteomes" id="UP000694551"/>
    </source>
</evidence>
<evidence type="ECO:0000256" key="2">
    <source>
        <dbReference type="ARBA" id="ARBA00006991"/>
    </source>
</evidence>
<dbReference type="FunFam" id="3.30.160.60:FF:000358">
    <property type="entry name" value="zinc finger protein 24"/>
    <property type="match status" value="1"/>
</dbReference>
<dbReference type="SMART" id="SM00355">
    <property type="entry name" value="ZnF_C2H2"/>
    <property type="match status" value="9"/>
</dbReference>
<feature type="domain" description="C2H2-type" evidence="13">
    <location>
        <begin position="282"/>
        <end position="309"/>
    </location>
</feature>
<dbReference type="FunFam" id="3.30.160.60:FF:000342">
    <property type="entry name" value="zinc finger protein 394"/>
    <property type="match status" value="1"/>
</dbReference>
<organism evidence="14 15">
    <name type="scientific">Strix occidentalis caurina</name>
    <name type="common">northern spotted owl</name>
    <dbReference type="NCBI Taxonomy" id="311401"/>
    <lineage>
        <taxon>Eukaryota</taxon>
        <taxon>Metazoa</taxon>
        <taxon>Chordata</taxon>
        <taxon>Craniata</taxon>
        <taxon>Vertebrata</taxon>
        <taxon>Euteleostomi</taxon>
        <taxon>Archelosauria</taxon>
        <taxon>Archosauria</taxon>
        <taxon>Dinosauria</taxon>
        <taxon>Saurischia</taxon>
        <taxon>Theropoda</taxon>
        <taxon>Coelurosauria</taxon>
        <taxon>Aves</taxon>
        <taxon>Neognathae</taxon>
        <taxon>Neoaves</taxon>
        <taxon>Telluraves</taxon>
        <taxon>Strigiformes</taxon>
        <taxon>Strigidae</taxon>
        <taxon>Strix</taxon>
    </lineage>
</organism>
<feature type="domain" description="C2H2-type" evidence="13">
    <location>
        <begin position="228"/>
        <end position="255"/>
    </location>
</feature>
<dbReference type="Gene3D" id="3.30.160.60">
    <property type="entry name" value="Classic Zinc Finger"/>
    <property type="match status" value="9"/>
</dbReference>
<dbReference type="PANTHER" id="PTHR24390:SF240">
    <property type="entry name" value="ZINC FINGER PROTEIN 772"/>
    <property type="match status" value="1"/>
</dbReference>
<evidence type="ECO:0000256" key="4">
    <source>
        <dbReference type="ARBA" id="ARBA00022737"/>
    </source>
</evidence>
<keyword evidence="15" id="KW-1185">Reference proteome</keyword>
<dbReference type="AlphaFoldDB" id="A0A8D0FH10"/>
<dbReference type="GO" id="GO:0003700">
    <property type="term" value="F:DNA-binding transcription factor activity"/>
    <property type="evidence" value="ECO:0007669"/>
    <property type="project" value="TreeGrafter"/>
</dbReference>